<dbReference type="PANTHER" id="PTHR43201:SF5">
    <property type="entry name" value="MEDIUM-CHAIN ACYL-COA LIGASE ACSF2, MITOCHONDRIAL"/>
    <property type="match status" value="1"/>
</dbReference>
<evidence type="ECO:0000313" key="4">
    <source>
        <dbReference type="EMBL" id="SVC77369.1"/>
    </source>
</evidence>
<dbReference type="InterPro" id="IPR042099">
    <property type="entry name" value="ANL_N_sf"/>
</dbReference>
<dbReference type="GO" id="GO:0006631">
    <property type="term" value="P:fatty acid metabolic process"/>
    <property type="evidence" value="ECO:0007669"/>
    <property type="project" value="TreeGrafter"/>
</dbReference>
<evidence type="ECO:0000259" key="3">
    <source>
        <dbReference type="Pfam" id="PF00501"/>
    </source>
</evidence>
<reference evidence="4" key="1">
    <citation type="submission" date="2018-05" db="EMBL/GenBank/DDBJ databases">
        <authorList>
            <person name="Lanie J.A."/>
            <person name="Ng W.-L."/>
            <person name="Kazmierczak K.M."/>
            <person name="Andrzejewski T.M."/>
            <person name="Davidsen T.M."/>
            <person name="Wayne K.J."/>
            <person name="Tettelin H."/>
            <person name="Glass J.I."/>
            <person name="Rusch D."/>
            <person name="Podicherti R."/>
            <person name="Tsui H.-C.T."/>
            <person name="Winkler M.E."/>
        </authorList>
    </citation>
    <scope>NUCLEOTIDE SEQUENCE</scope>
</reference>
<proteinExistence type="inferred from homology"/>
<evidence type="ECO:0000256" key="1">
    <source>
        <dbReference type="ARBA" id="ARBA00006432"/>
    </source>
</evidence>
<gene>
    <name evidence="4" type="ORF">METZ01_LOCUS330223</name>
</gene>
<dbReference type="EMBL" id="UINC01110094">
    <property type="protein sequence ID" value="SVC77369.1"/>
    <property type="molecule type" value="Genomic_DNA"/>
</dbReference>
<dbReference type="InterPro" id="IPR000873">
    <property type="entry name" value="AMP-dep_synth/lig_dom"/>
</dbReference>
<dbReference type="Pfam" id="PF00501">
    <property type="entry name" value="AMP-binding"/>
    <property type="match status" value="1"/>
</dbReference>
<feature type="non-terminal residue" evidence="4">
    <location>
        <position position="276"/>
    </location>
</feature>
<dbReference type="GO" id="GO:0031956">
    <property type="term" value="F:medium-chain fatty acid-CoA ligase activity"/>
    <property type="evidence" value="ECO:0007669"/>
    <property type="project" value="TreeGrafter"/>
</dbReference>
<name>A0A382PVK0_9ZZZZ</name>
<dbReference type="SUPFAM" id="SSF56801">
    <property type="entry name" value="Acetyl-CoA synthetase-like"/>
    <property type="match status" value="1"/>
</dbReference>
<sequence length="276" mass="31154">MNIFEDLEKYSSNTAIITDSSDQISYKSLSEAALQIGKHIEKRDLVFLVSNNCFESVAGYIGFFQAQAVQVLIHEKIDNILFENLLKTFKPRYIFIPAKKSGLAINCNTIYSFGNYKLLNTDYEIDYTVHDDLALLLSTSGSTGSQKFVRQSYNNINSNAEAIAQYLEISSADRPITTMPMSYTYTLSIINSHLLKGASIILTEATLMERLFWKTLIDNNATTFGGVPYTFDMLKKLRFERMNLPDLKYITQAGGKLSIELSAEFADLCHDKGIKF</sequence>
<evidence type="ECO:0000256" key="2">
    <source>
        <dbReference type="ARBA" id="ARBA00022598"/>
    </source>
</evidence>
<comment type="similarity">
    <text evidence="1">Belongs to the ATP-dependent AMP-binding enzyme family.</text>
</comment>
<protein>
    <recommendedName>
        <fullName evidence="3">AMP-dependent synthetase/ligase domain-containing protein</fullName>
    </recommendedName>
</protein>
<accession>A0A382PVK0</accession>
<keyword evidence="2" id="KW-0436">Ligase</keyword>
<dbReference type="PANTHER" id="PTHR43201">
    <property type="entry name" value="ACYL-COA SYNTHETASE"/>
    <property type="match status" value="1"/>
</dbReference>
<feature type="domain" description="AMP-dependent synthetase/ligase" evidence="3">
    <location>
        <begin position="6"/>
        <end position="269"/>
    </location>
</feature>
<organism evidence="4">
    <name type="scientific">marine metagenome</name>
    <dbReference type="NCBI Taxonomy" id="408172"/>
    <lineage>
        <taxon>unclassified sequences</taxon>
        <taxon>metagenomes</taxon>
        <taxon>ecological metagenomes</taxon>
    </lineage>
</organism>
<dbReference type="Gene3D" id="3.40.50.12780">
    <property type="entry name" value="N-terminal domain of ligase-like"/>
    <property type="match status" value="1"/>
</dbReference>
<dbReference type="AlphaFoldDB" id="A0A382PVK0"/>